<feature type="region of interest" description="Disordered" evidence="1">
    <location>
        <begin position="32"/>
        <end position="56"/>
    </location>
</feature>
<dbReference type="AlphaFoldDB" id="A0A2X2J0G9"/>
<gene>
    <name evidence="2" type="ORF">NCTC11343_02476</name>
    <name evidence="3" type="ORF">SPHINGO8BC_60489</name>
</gene>
<reference evidence="2 4" key="1">
    <citation type="submission" date="2018-06" db="EMBL/GenBank/DDBJ databases">
        <authorList>
            <consortium name="Pathogen Informatics"/>
            <person name="Doyle S."/>
        </authorList>
    </citation>
    <scope>NUCLEOTIDE SEQUENCE [LARGE SCALE GENOMIC DNA]</scope>
    <source>
        <strain evidence="2 4">NCTC11343</strain>
    </source>
</reference>
<evidence type="ECO:0000313" key="2">
    <source>
        <dbReference type="EMBL" id="SPZ85911.1"/>
    </source>
</evidence>
<feature type="compositionally biased region" description="Polar residues" evidence="1">
    <location>
        <begin position="46"/>
        <end position="56"/>
    </location>
</feature>
<protein>
    <submittedName>
        <fullName evidence="2">Uncharacterized protein</fullName>
    </submittedName>
</protein>
<dbReference type="EMBL" id="CABWMV010000025">
    <property type="protein sequence ID" value="VXD05390.1"/>
    <property type="molecule type" value="Genomic_DNA"/>
</dbReference>
<evidence type="ECO:0000313" key="3">
    <source>
        <dbReference type="EMBL" id="VXD05390.1"/>
    </source>
</evidence>
<dbReference type="EMBL" id="UAUU01000008">
    <property type="protein sequence ID" value="SPZ85911.1"/>
    <property type="molecule type" value="Genomic_DNA"/>
</dbReference>
<accession>A0A2X2J0G9</accession>
<organism evidence="2 4">
    <name type="scientific">Sphingobacterium multivorum</name>
    <dbReference type="NCBI Taxonomy" id="28454"/>
    <lineage>
        <taxon>Bacteria</taxon>
        <taxon>Pseudomonadati</taxon>
        <taxon>Bacteroidota</taxon>
        <taxon>Sphingobacteriia</taxon>
        <taxon>Sphingobacteriales</taxon>
        <taxon>Sphingobacteriaceae</taxon>
        <taxon>Sphingobacterium</taxon>
    </lineage>
</organism>
<sequence length="56" mass="6227">MEKKLAYIAPRINMTTIELEQGIAAGSAYARPEDANSGKVSEQWEVGSTDNRNIDW</sequence>
<dbReference type="Proteomes" id="UP000432350">
    <property type="component" value="Unassembled WGS sequence"/>
</dbReference>
<evidence type="ECO:0000313" key="4">
    <source>
        <dbReference type="Proteomes" id="UP000251241"/>
    </source>
</evidence>
<evidence type="ECO:0000313" key="5">
    <source>
        <dbReference type="Proteomes" id="UP000432350"/>
    </source>
</evidence>
<evidence type="ECO:0000256" key="1">
    <source>
        <dbReference type="SAM" id="MobiDB-lite"/>
    </source>
</evidence>
<dbReference type="Proteomes" id="UP000251241">
    <property type="component" value="Unassembled WGS sequence"/>
</dbReference>
<name>A0A2X2J0G9_SPHMU</name>
<proteinExistence type="predicted"/>
<reference evidence="3 5" key="2">
    <citation type="submission" date="2019-10" db="EMBL/GenBank/DDBJ databases">
        <authorList>
            <person name="Karimi E."/>
        </authorList>
    </citation>
    <scope>NUCLEOTIDE SEQUENCE [LARGE SCALE GENOMIC DNA]</scope>
    <source>
        <strain evidence="3">Sphingobacterium sp. 8BC</strain>
    </source>
</reference>
<accession>A0A654DJL9</accession>